<dbReference type="SUPFAM" id="SSF81383">
    <property type="entry name" value="F-box domain"/>
    <property type="match status" value="1"/>
</dbReference>
<sequence>MNLSIPQDIVIEILSWLPAKSLMRFKCVTKFFNSLVFKSNFTDIHRCRSLTRPSGKKLFLHGSKFDCTSDQQKEDGINSASILQIESFGELSFHIHVDPRLNCVNDLFLLWQPLSVQPATILNPSTREVKLLPSLIKGFSWCHYSFGFEPEEKKYKVLSTAKYDQEGYIKNRVFTLGIDETWRETKHNPSTIHCKPGICINGVIYRFVFHRGLLAIAEFDVKTENSKLIALGDALHGWSLMFIELKGKLAVIDYKTRSPEYIQLLVLEKTRNVEEWKSHIIQLPSTWNTLTWKDMQQGVIPDDILSCTSCDDEILFIANLKSGTDKPSVCISRVIYQFDNAPNPAIAAFDVKSENFEIITLWNESTWFYYYHLIEVKGKLAVVDCHMVSNSFDLWILEHSLERKWKRCVIQFPSNWNYKVPRPISSCMSRDGNIVLIRNEKHKEMEKNRNQGAS</sequence>
<reference evidence="2" key="1">
    <citation type="submission" date="2023-08" db="EMBL/GenBank/DDBJ databases">
        <title>A de novo genome assembly of Solanum verrucosum Schlechtendal, a Mexican diploid species geographically isolated from the other diploid A-genome species in potato relatives.</title>
        <authorList>
            <person name="Hosaka K."/>
        </authorList>
    </citation>
    <scope>NUCLEOTIDE SEQUENCE</scope>
    <source>
        <tissue evidence="2">Young leaves</tissue>
    </source>
</reference>
<dbReference type="EMBL" id="CP133612">
    <property type="protein sequence ID" value="WMV07573.1"/>
    <property type="molecule type" value="Genomic_DNA"/>
</dbReference>
<dbReference type="AlphaFoldDB" id="A0AAF0PMB6"/>
<gene>
    <name evidence="2" type="ORF">MTR67_000958</name>
</gene>
<feature type="domain" description="F-box" evidence="1">
    <location>
        <begin position="1"/>
        <end position="44"/>
    </location>
</feature>
<dbReference type="Proteomes" id="UP001234989">
    <property type="component" value="Chromosome 1"/>
</dbReference>
<dbReference type="SMART" id="SM00256">
    <property type="entry name" value="FBOX"/>
    <property type="match status" value="1"/>
</dbReference>
<name>A0AAF0PMB6_SOLVR</name>
<evidence type="ECO:0000259" key="1">
    <source>
        <dbReference type="PROSITE" id="PS50181"/>
    </source>
</evidence>
<dbReference type="PROSITE" id="PS50181">
    <property type="entry name" value="FBOX"/>
    <property type="match status" value="1"/>
</dbReference>
<evidence type="ECO:0000313" key="2">
    <source>
        <dbReference type="EMBL" id="WMV07573.1"/>
    </source>
</evidence>
<evidence type="ECO:0000313" key="3">
    <source>
        <dbReference type="Proteomes" id="UP001234989"/>
    </source>
</evidence>
<protein>
    <recommendedName>
        <fullName evidence="1">F-box domain-containing protein</fullName>
    </recommendedName>
</protein>
<dbReference type="Pfam" id="PF08268">
    <property type="entry name" value="FBA_3"/>
    <property type="match status" value="2"/>
</dbReference>
<dbReference type="PANTHER" id="PTHR31111:SF41">
    <property type="entry name" value="F-BOX ASSOCIATED DOMAIN-CONTAINING PROTEIN"/>
    <property type="match status" value="1"/>
</dbReference>
<dbReference type="InterPro" id="IPR036047">
    <property type="entry name" value="F-box-like_dom_sf"/>
</dbReference>
<keyword evidence="3" id="KW-1185">Reference proteome</keyword>
<dbReference type="CDD" id="cd22157">
    <property type="entry name" value="F-box_AtFBW1-like"/>
    <property type="match status" value="1"/>
</dbReference>
<dbReference type="PANTHER" id="PTHR31111">
    <property type="entry name" value="BNAA05G37150D PROTEIN-RELATED"/>
    <property type="match status" value="1"/>
</dbReference>
<accession>A0AAF0PMB6</accession>
<dbReference type="InterPro" id="IPR001810">
    <property type="entry name" value="F-box_dom"/>
</dbReference>
<dbReference type="InterPro" id="IPR013187">
    <property type="entry name" value="F-box-assoc_dom_typ3"/>
</dbReference>
<proteinExistence type="predicted"/>
<dbReference type="Pfam" id="PF00646">
    <property type="entry name" value="F-box"/>
    <property type="match status" value="1"/>
</dbReference>
<dbReference type="InterPro" id="IPR017451">
    <property type="entry name" value="F-box-assoc_interact_dom"/>
</dbReference>
<organism evidence="2 3">
    <name type="scientific">Solanum verrucosum</name>
    <dbReference type="NCBI Taxonomy" id="315347"/>
    <lineage>
        <taxon>Eukaryota</taxon>
        <taxon>Viridiplantae</taxon>
        <taxon>Streptophyta</taxon>
        <taxon>Embryophyta</taxon>
        <taxon>Tracheophyta</taxon>
        <taxon>Spermatophyta</taxon>
        <taxon>Magnoliopsida</taxon>
        <taxon>eudicotyledons</taxon>
        <taxon>Gunneridae</taxon>
        <taxon>Pentapetalae</taxon>
        <taxon>asterids</taxon>
        <taxon>lamiids</taxon>
        <taxon>Solanales</taxon>
        <taxon>Solanaceae</taxon>
        <taxon>Solanoideae</taxon>
        <taxon>Solaneae</taxon>
        <taxon>Solanum</taxon>
    </lineage>
</organism>
<dbReference type="NCBIfam" id="TIGR01640">
    <property type="entry name" value="F_box_assoc_1"/>
    <property type="match status" value="2"/>
</dbReference>